<protein>
    <submittedName>
        <fullName evidence="8">Uncharacterized protein</fullName>
    </submittedName>
</protein>
<reference evidence="8" key="1">
    <citation type="submission" date="2021-01" db="EMBL/GenBank/DDBJ databases">
        <authorList>
            <person name="Corre E."/>
            <person name="Pelletier E."/>
            <person name="Niang G."/>
            <person name="Scheremetjew M."/>
            <person name="Finn R."/>
            <person name="Kale V."/>
            <person name="Holt S."/>
            <person name="Cochrane G."/>
            <person name="Meng A."/>
            <person name="Brown T."/>
            <person name="Cohen L."/>
        </authorList>
    </citation>
    <scope>NUCLEOTIDE SEQUENCE</scope>
    <source>
        <strain evidence="8">MM31A-1</strain>
    </source>
</reference>
<dbReference type="PANTHER" id="PTHR11266">
    <property type="entry name" value="PEROXISOMAL MEMBRANE PROTEIN 2, PXMP2 MPV17"/>
    <property type="match status" value="1"/>
</dbReference>
<organism evidence="8">
    <name type="scientific">Chaetoceros debilis</name>
    <dbReference type="NCBI Taxonomy" id="122233"/>
    <lineage>
        <taxon>Eukaryota</taxon>
        <taxon>Sar</taxon>
        <taxon>Stramenopiles</taxon>
        <taxon>Ochrophyta</taxon>
        <taxon>Bacillariophyta</taxon>
        <taxon>Coscinodiscophyceae</taxon>
        <taxon>Chaetocerotophycidae</taxon>
        <taxon>Chaetocerotales</taxon>
        <taxon>Chaetocerotaceae</taxon>
        <taxon>Chaetoceros</taxon>
    </lineage>
</organism>
<evidence type="ECO:0000256" key="2">
    <source>
        <dbReference type="ARBA" id="ARBA00006824"/>
    </source>
</evidence>
<comment type="similarity">
    <text evidence="2 6">Belongs to the peroxisomal membrane protein PXMP2/4 family.</text>
</comment>
<dbReference type="Pfam" id="PF04117">
    <property type="entry name" value="Mpv17_PMP22"/>
    <property type="match status" value="1"/>
</dbReference>
<dbReference type="GO" id="GO:0005737">
    <property type="term" value="C:cytoplasm"/>
    <property type="evidence" value="ECO:0007669"/>
    <property type="project" value="TreeGrafter"/>
</dbReference>
<keyword evidence="5 6" id="KW-0472">Membrane</keyword>
<evidence type="ECO:0000256" key="4">
    <source>
        <dbReference type="ARBA" id="ARBA00022989"/>
    </source>
</evidence>
<comment type="subcellular location">
    <subcellularLocation>
        <location evidence="1">Membrane</location>
        <topology evidence="1">Multi-pass membrane protein</topology>
    </subcellularLocation>
</comment>
<accession>A0A7S3PY65</accession>
<sequence length="248" mass="27812">MKSFTSISIAFSIALSSVQAFQPSIVSRSALRIRPTPKQSASQVHSFSPFDFFDLSNAMSTLDSFYQTTPYEAAFTTCGIKASAADFLAQKRESGDNKDKEKVEFERNLAFILYGGLYQGIAQYFIYNVMFPQWFGSGHDIITVGTQVVFDLGIISPFLCLPVAYLTKSTIYGNTPIEGMKKYVNDVRYQGLLLKYYKIWFPAQCLTFGVVPEHLRIVFIACVSFFWLILLSSITATPMENAVNEESS</sequence>
<dbReference type="AlphaFoldDB" id="A0A7S3PY65"/>
<dbReference type="EMBL" id="HBIO01006164">
    <property type="protein sequence ID" value="CAE0459637.1"/>
    <property type="molecule type" value="Transcribed_RNA"/>
</dbReference>
<dbReference type="PANTHER" id="PTHR11266:SF121">
    <property type="entry name" value="OS09G0315000 PROTEIN"/>
    <property type="match status" value="1"/>
</dbReference>
<name>A0A7S3PY65_9STRA</name>
<feature type="transmembrane region" description="Helical" evidence="6">
    <location>
        <begin position="214"/>
        <end position="231"/>
    </location>
</feature>
<dbReference type="InterPro" id="IPR007248">
    <property type="entry name" value="Mpv17_PMP22"/>
</dbReference>
<keyword evidence="3 6" id="KW-0812">Transmembrane</keyword>
<evidence type="ECO:0000256" key="7">
    <source>
        <dbReference type="SAM" id="SignalP"/>
    </source>
</evidence>
<feature type="signal peptide" evidence="7">
    <location>
        <begin position="1"/>
        <end position="20"/>
    </location>
</feature>
<comment type="caution">
    <text evidence="6">Lacks conserved residue(s) required for the propagation of feature annotation.</text>
</comment>
<evidence type="ECO:0000256" key="5">
    <source>
        <dbReference type="ARBA" id="ARBA00023136"/>
    </source>
</evidence>
<keyword evidence="7" id="KW-0732">Signal</keyword>
<proteinExistence type="inferred from homology"/>
<evidence type="ECO:0000256" key="3">
    <source>
        <dbReference type="ARBA" id="ARBA00022692"/>
    </source>
</evidence>
<gene>
    <name evidence="8" type="ORF">CDEB00056_LOCUS4478</name>
</gene>
<dbReference type="GO" id="GO:0016020">
    <property type="term" value="C:membrane"/>
    <property type="evidence" value="ECO:0007669"/>
    <property type="project" value="UniProtKB-SubCell"/>
</dbReference>
<keyword evidence="4 6" id="KW-1133">Transmembrane helix</keyword>
<evidence type="ECO:0000256" key="1">
    <source>
        <dbReference type="ARBA" id="ARBA00004141"/>
    </source>
</evidence>
<evidence type="ECO:0000256" key="6">
    <source>
        <dbReference type="RuleBase" id="RU363053"/>
    </source>
</evidence>
<feature type="chain" id="PRO_5031220732" evidence="7">
    <location>
        <begin position="21"/>
        <end position="248"/>
    </location>
</feature>
<evidence type="ECO:0000313" key="8">
    <source>
        <dbReference type="EMBL" id="CAE0459637.1"/>
    </source>
</evidence>